<comment type="caution">
    <text evidence="11">The sequence shown here is derived from an EMBL/GenBank/DDBJ whole genome shotgun (WGS) entry which is preliminary data.</text>
</comment>
<dbReference type="UniPathway" id="UPA00060">
    <property type="reaction ID" value="UER00138"/>
</dbReference>
<evidence type="ECO:0000256" key="4">
    <source>
        <dbReference type="ARBA" id="ARBA00004769"/>
    </source>
</evidence>
<gene>
    <name evidence="11" type="ORF">HNR73_001253</name>
</gene>
<comment type="function">
    <text evidence="3">Catalyzes the phosphorylation of hydroxymethylpyrimidine phosphate (HMP-P) to HMP-PP, and of HMP to HMP-P.</text>
</comment>
<sequence length="253" mass="25773">MSPPVVLTIAGSDSGGGAGIQADLKTFAAHGVFGTSVITALTAQNTVGVTGVHAVPADFVAAQLDAVLADLDVRAVKTGMLGDPAILAVVADYARAGRLPNLVVDPVVVATSGDLLYRGDPVDYLRLLTPHATVLTPNIPEARVLGSEDAAMLARAAGTAVVLKGGHADGERSTDTVADGERLWILDAARIDTVNTHGTGCTFSAAIAVGLARGADLATALRDAKSYITGALAAASTWRLGRGHGPVDHFWRP</sequence>
<evidence type="ECO:0000259" key="10">
    <source>
        <dbReference type="Pfam" id="PF08543"/>
    </source>
</evidence>
<dbReference type="InterPro" id="IPR013749">
    <property type="entry name" value="PM/HMP-P_kinase-1"/>
</dbReference>
<evidence type="ECO:0000256" key="6">
    <source>
        <dbReference type="ARBA" id="ARBA00022741"/>
    </source>
</evidence>
<dbReference type="PANTHER" id="PTHR20858">
    <property type="entry name" value="PHOSPHOMETHYLPYRIMIDINE KINASE"/>
    <property type="match status" value="1"/>
</dbReference>
<dbReference type="Proteomes" id="UP000548476">
    <property type="component" value="Unassembled WGS sequence"/>
</dbReference>
<dbReference type="GO" id="GO:0005524">
    <property type="term" value="F:ATP binding"/>
    <property type="evidence" value="ECO:0007669"/>
    <property type="project" value="UniProtKB-KW"/>
</dbReference>
<accession>A0A841FAX6</accession>
<evidence type="ECO:0000313" key="12">
    <source>
        <dbReference type="Proteomes" id="UP000548476"/>
    </source>
</evidence>
<evidence type="ECO:0000256" key="7">
    <source>
        <dbReference type="ARBA" id="ARBA00022777"/>
    </source>
</evidence>
<dbReference type="GO" id="GO:0009229">
    <property type="term" value="P:thiamine diphosphate biosynthetic process"/>
    <property type="evidence" value="ECO:0007669"/>
    <property type="project" value="UniProtKB-UniPathway"/>
</dbReference>
<keyword evidence="5 11" id="KW-0808">Transferase</keyword>
<keyword evidence="6" id="KW-0547">Nucleotide-binding</keyword>
<dbReference type="GO" id="GO:0008902">
    <property type="term" value="F:hydroxymethylpyrimidine kinase activity"/>
    <property type="evidence" value="ECO:0007669"/>
    <property type="project" value="UniProtKB-EC"/>
</dbReference>
<comment type="catalytic activity">
    <reaction evidence="2">
        <text>4-amino-2-methyl-5-(phosphooxymethyl)pyrimidine + ATP = 4-amino-2-methyl-5-(diphosphooxymethyl)pyrimidine + ADP</text>
        <dbReference type="Rhea" id="RHEA:19893"/>
        <dbReference type="ChEBI" id="CHEBI:30616"/>
        <dbReference type="ChEBI" id="CHEBI:57841"/>
        <dbReference type="ChEBI" id="CHEBI:58354"/>
        <dbReference type="ChEBI" id="CHEBI:456216"/>
        <dbReference type="EC" id="2.7.4.7"/>
    </reaction>
</comment>
<dbReference type="GO" id="GO:0008972">
    <property type="term" value="F:phosphomethylpyrimidine kinase activity"/>
    <property type="evidence" value="ECO:0007669"/>
    <property type="project" value="UniProtKB-EC"/>
</dbReference>
<keyword evidence="9" id="KW-0784">Thiamine biosynthesis</keyword>
<dbReference type="RefSeq" id="WP_184786267.1">
    <property type="nucleotide sequence ID" value="NZ_BONT01000097.1"/>
</dbReference>
<reference evidence="11 12" key="1">
    <citation type="submission" date="2020-08" db="EMBL/GenBank/DDBJ databases">
        <title>Genomic Encyclopedia of Type Strains, Phase IV (KMG-IV): sequencing the most valuable type-strain genomes for metagenomic binning, comparative biology and taxonomic classification.</title>
        <authorList>
            <person name="Goeker M."/>
        </authorList>
    </citation>
    <scope>NUCLEOTIDE SEQUENCE [LARGE SCALE GENOMIC DNA]</scope>
    <source>
        <strain evidence="11 12">YIM 65646</strain>
    </source>
</reference>
<keyword evidence="8" id="KW-0067">ATP-binding</keyword>
<dbReference type="AlphaFoldDB" id="A0A841FAX6"/>
<dbReference type="SUPFAM" id="SSF53613">
    <property type="entry name" value="Ribokinase-like"/>
    <property type="match status" value="1"/>
</dbReference>
<evidence type="ECO:0000256" key="5">
    <source>
        <dbReference type="ARBA" id="ARBA00022679"/>
    </source>
</evidence>
<proteinExistence type="predicted"/>
<protein>
    <submittedName>
        <fullName evidence="11">Hydroxymethylpyrimidine/phosphomethylpyrimidine kinase</fullName>
        <ecNumber evidence="11">2.7.1.49</ecNumber>
        <ecNumber evidence="11">2.7.4.7</ecNumber>
    </submittedName>
</protein>
<dbReference type="NCBIfam" id="TIGR00097">
    <property type="entry name" value="HMP-P_kinase"/>
    <property type="match status" value="1"/>
</dbReference>
<dbReference type="FunFam" id="3.40.1190.20:FF:000003">
    <property type="entry name" value="Phosphomethylpyrimidine kinase ThiD"/>
    <property type="match status" value="1"/>
</dbReference>
<evidence type="ECO:0000256" key="8">
    <source>
        <dbReference type="ARBA" id="ARBA00022840"/>
    </source>
</evidence>
<dbReference type="EC" id="2.7.4.7" evidence="11"/>
<keyword evidence="7 11" id="KW-0418">Kinase</keyword>
<keyword evidence="12" id="KW-1185">Reference proteome</keyword>
<dbReference type="Gene3D" id="3.40.1190.20">
    <property type="match status" value="1"/>
</dbReference>
<feature type="domain" description="Pyridoxamine kinase/Phosphomethylpyrimidine kinase" evidence="10">
    <location>
        <begin position="13"/>
        <end position="248"/>
    </location>
</feature>
<dbReference type="EMBL" id="JACHGT010000002">
    <property type="protein sequence ID" value="MBB6033406.1"/>
    <property type="molecule type" value="Genomic_DNA"/>
</dbReference>
<comment type="pathway">
    <text evidence="4">Cofactor biosynthesis; thiamine diphosphate biosynthesis; 4-amino-2-methyl-5-diphosphomethylpyrimidine from 5-amino-1-(5-phospho-D-ribosyl)imidazole: step 3/3.</text>
</comment>
<evidence type="ECO:0000313" key="11">
    <source>
        <dbReference type="EMBL" id="MBB6033406.1"/>
    </source>
</evidence>
<dbReference type="PANTHER" id="PTHR20858:SF17">
    <property type="entry name" value="HYDROXYMETHYLPYRIMIDINE_PHOSPHOMETHYLPYRIMIDINE KINASE THI20-RELATED"/>
    <property type="match status" value="1"/>
</dbReference>
<dbReference type="GO" id="GO:0009228">
    <property type="term" value="P:thiamine biosynthetic process"/>
    <property type="evidence" value="ECO:0007669"/>
    <property type="project" value="UniProtKB-KW"/>
</dbReference>
<evidence type="ECO:0000256" key="2">
    <source>
        <dbReference type="ARBA" id="ARBA00000565"/>
    </source>
</evidence>
<evidence type="ECO:0000256" key="9">
    <source>
        <dbReference type="ARBA" id="ARBA00022977"/>
    </source>
</evidence>
<dbReference type="GO" id="GO:0005829">
    <property type="term" value="C:cytosol"/>
    <property type="evidence" value="ECO:0007669"/>
    <property type="project" value="TreeGrafter"/>
</dbReference>
<comment type="catalytic activity">
    <reaction evidence="1">
        <text>4-amino-5-hydroxymethyl-2-methylpyrimidine + ATP = 4-amino-2-methyl-5-(phosphooxymethyl)pyrimidine + ADP + H(+)</text>
        <dbReference type="Rhea" id="RHEA:23096"/>
        <dbReference type="ChEBI" id="CHEBI:15378"/>
        <dbReference type="ChEBI" id="CHEBI:16892"/>
        <dbReference type="ChEBI" id="CHEBI:30616"/>
        <dbReference type="ChEBI" id="CHEBI:58354"/>
        <dbReference type="ChEBI" id="CHEBI:456216"/>
        <dbReference type="EC" id="2.7.1.49"/>
    </reaction>
</comment>
<evidence type="ECO:0000256" key="3">
    <source>
        <dbReference type="ARBA" id="ARBA00003848"/>
    </source>
</evidence>
<evidence type="ECO:0000256" key="1">
    <source>
        <dbReference type="ARBA" id="ARBA00000151"/>
    </source>
</evidence>
<dbReference type="Pfam" id="PF08543">
    <property type="entry name" value="Phos_pyr_kin"/>
    <property type="match status" value="1"/>
</dbReference>
<dbReference type="InterPro" id="IPR004399">
    <property type="entry name" value="HMP/HMP-P_kinase_dom"/>
</dbReference>
<name>A0A841FAX6_9ACTN</name>
<dbReference type="CDD" id="cd01169">
    <property type="entry name" value="HMPP_kinase"/>
    <property type="match status" value="1"/>
</dbReference>
<dbReference type="EC" id="2.7.1.49" evidence="11"/>
<organism evidence="11 12">
    <name type="scientific">Phytomonospora endophytica</name>
    <dbReference type="NCBI Taxonomy" id="714109"/>
    <lineage>
        <taxon>Bacteria</taxon>
        <taxon>Bacillati</taxon>
        <taxon>Actinomycetota</taxon>
        <taxon>Actinomycetes</taxon>
        <taxon>Micromonosporales</taxon>
        <taxon>Micromonosporaceae</taxon>
        <taxon>Phytomonospora</taxon>
    </lineage>
</organism>
<dbReference type="InterPro" id="IPR029056">
    <property type="entry name" value="Ribokinase-like"/>
</dbReference>